<dbReference type="InterPro" id="IPR003653">
    <property type="entry name" value="Peptidase_C48_C"/>
</dbReference>
<feature type="compositionally biased region" description="Acidic residues" evidence="5">
    <location>
        <begin position="1"/>
        <end position="15"/>
    </location>
</feature>
<comment type="similarity">
    <text evidence="1">Belongs to the peptidase C48 family.</text>
</comment>
<evidence type="ECO:0000256" key="3">
    <source>
        <dbReference type="ARBA" id="ARBA00022801"/>
    </source>
</evidence>
<feature type="compositionally biased region" description="Basic and acidic residues" evidence="5">
    <location>
        <begin position="16"/>
        <end position="36"/>
    </location>
</feature>
<dbReference type="InterPro" id="IPR004252">
    <property type="entry name" value="Probable_transposase_24"/>
</dbReference>
<dbReference type="InterPro" id="IPR038765">
    <property type="entry name" value="Papain-like_cys_pep_sf"/>
</dbReference>
<evidence type="ECO:0000256" key="1">
    <source>
        <dbReference type="ARBA" id="ARBA00005234"/>
    </source>
</evidence>
<dbReference type="Pfam" id="PF26133">
    <property type="entry name" value="DUF8039"/>
    <property type="match status" value="1"/>
</dbReference>
<evidence type="ECO:0000256" key="2">
    <source>
        <dbReference type="ARBA" id="ARBA00022670"/>
    </source>
</evidence>
<dbReference type="SUPFAM" id="SSF54001">
    <property type="entry name" value="Cysteine proteinases"/>
    <property type="match status" value="1"/>
</dbReference>
<feature type="region of interest" description="Disordered" evidence="5">
    <location>
        <begin position="410"/>
        <end position="443"/>
    </location>
</feature>
<dbReference type="AlphaFoldDB" id="A0AA41SFN2"/>
<feature type="domain" description="Ubiquitin-like protease family profile" evidence="6">
    <location>
        <begin position="564"/>
        <end position="724"/>
    </location>
</feature>
<name>A0AA41SFN2_PAPNU</name>
<evidence type="ECO:0000259" key="6">
    <source>
        <dbReference type="PROSITE" id="PS50600"/>
    </source>
</evidence>
<dbReference type="PANTHER" id="PTHR33018">
    <property type="entry name" value="OS10G0338966 PROTEIN-RELATED"/>
    <property type="match status" value="1"/>
</dbReference>
<keyword evidence="8" id="KW-1185">Reference proteome</keyword>
<keyword evidence="2" id="KW-0645">Protease</keyword>
<keyword evidence="4" id="KW-0175">Coiled coil</keyword>
<protein>
    <recommendedName>
        <fullName evidence="6">Ubiquitin-like protease family profile domain-containing protein</fullName>
    </recommendedName>
</protein>
<sequence length="768" mass="88750">MATSETESDGELEEYSDSHSDHSVSSEDNPETEKGKRGPTRLPKLLKNNNGDRLKVVYNEDNQPIGNNGTTLSSYIGSEVGPSLGLKYTGWSDVPPVVKNKLWEDVTFKFDIDESRKKDVLRQFSELWRGWRKRTAAKYVTPFEKDRKKLKSIPPNLRGFVEQDDWKKFVKWRFSDEGKEKSKIGIEVHANHKYPHRLGRRTYAGLKEKMKREKKWTGDGRIPRDLLWIRARQGKKGKMKEMTDEAREAAAQIKDYSKQIAEGTIVCEGNTDALVKFFGEEHPGRVRAAGTRVTPSQYFHTPRQRGPSNKDNQNKIRELEEELREKDVQARISEENLRKEFQEQLKEQTLDTERKLQQQLLQFKELLGKSQFDMVQPFMPSSENVPALGREAKVSNEILGKVVPNLNGKARKKSRVPNSMLSSKKVVAQPPTGPPHLPSNKSQPCKLFDSIRRLVALGHIIHTESRTIHGRQMLDDGLRVSVDVVEIKSALLPRPSPGLLTVQDAKNSLVEWPKRLVVLVGKEQTRVDAFEDFYKRAREVFKRRHAIEVELHRDVFGQTEDVLIHMALEDIEFVCRCQCLTNNAIVLYIRFLYEKLDGAARKNKFGFINPAAVHFSVSKTEFVKNVLNRLKDSMRSRKYIFIPCNTGNHWVLIVFFDGIYYLNPLASKCRYQLDEQMSTVSKALRKLGAKRTEEKVFWVDVKHNPKQTGTWECGFYVMLYMKHIMESHDTAMLSPKEMFKSEKNYGMAEIDEIRNEWINYVSPILEKY</sequence>
<dbReference type="Proteomes" id="UP001177140">
    <property type="component" value="Unassembled WGS sequence"/>
</dbReference>
<accession>A0AA41SFN2</accession>
<organism evidence="7 8">
    <name type="scientific">Papaver nudicaule</name>
    <name type="common">Iceland poppy</name>
    <dbReference type="NCBI Taxonomy" id="74823"/>
    <lineage>
        <taxon>Eukaryota</taxon>
        <taxon>Viridiplantae</taxon>
        <taxon>Streptophyta</taxon>
        <taxon>Embryophyta</taxon>
        <taxon>Tracheophyta</taxon>
        <taxon>Spermatophyta</taxon>
        <taxon>Magnoliopsida</taxon>
        <taxon>Ranunculales</taxon>
        <taxon>Papaveraceae</taxon>
        <taxon>Papaveroideae</taxon>
        <taxon>Papaver</taxon>
    </lineage>
</organism>
<dbReference type="Pfam" id="PF03004">
    <property type="entry name" value="Transposase_24"/>
    <property type="match status" value="1"/>
</dbReference>
<dbReference type="PANTHER" id="PTHR33018:SF31">
    <property type="entry name" value="TRANSPOSASE, PTTA_EN_SPM, PLANT"/>
    <property type="match status" value="1"/>
</dbReference>
<keyword evidence="3" id="KW-0378">Hydrolase</keyword>
<dbReference type="Gene3D" id="3.40.395.10">
    <property type="entry name" value="Adenoviral Proteinase, Chain A"/>
    <property type="match status" value="1"/>
</dbReference>
<comment type="caution">
    <text evidence="7">The sequence shown here is derived from an EMBL/GenBank/DDBJ whole genome shotgun (WGS) entry which is preliminary data.</text>
</comment>
<feature type="coiled-coil region" evidence="4">
    <location>
        <begin position="309"/>
        <end position="336"/>
    </location>
</feature>
<evidence type="ECO:0000256" key="4">
    <source>
        <dbReference type="SAM" id="Coils"/>
    </source>
</evidence>
<dbReference type="InterPro" id="IPR058352">
    <property type="entry name" value="DUF8039"/>
</dbReference>
<evidence type="ECO:0000313" key="7">
    <source>
        <dbReference type="EMBL" id="MCL7035551.1"/>
    </source>
</evidence>
<evidence type="ECO:0000256" key="5">
    <source>
        <dbReference type="SAM" id="MobiDB-lite"/>
    </source>
</evidence>
<dbReference type="GO" id="GO:0006508">
    <property type="term" value="P:proteolysis"/>
    <property type="evidence" value="ECO:0007669"/>
    <property type="project" value="UniProtKB-KW"/>
</dbReference>
<proteinExistence type="inferred from homology"/>
<evidence type="ECO:0000313" key="8">
    <source>
        <dbReference type="Proteomes" id="UP001177140"/>
    </source>
</evidence>
<reference evidence="7" key="1">
    <citation type="submission" date="2022-03" db="EMBL/GenBank/DDBJ databases">
        <title>A functionally conserved STORR gene fusion in Papaver species that diverged 16.8 million years ago.</title>
        <authorList>
            <person name="Catania T."/>
        </authorList>
    </citation>
    <scope>NUCLEOTIDE SEQUENCE</scope>
    <source>
        <strain evidence="7">S-191538</strain>
    </source>
</reference>
<dbReference type="PROSITE" id="PS50600">
    <property type="entry name" value="ULP_PROTEASE"/>
    <property type="match status" value="1"/>
</dbReference>
<dbReference type="GO" id="GO:0008234">
    <property type="term" value="F:cysteine-type peptidase activity"/>
    <property type="evidence" value="ECO:0007669"/>
    <property type="project" value="InterPro"/>
</dbReference>
<dbReference type="Pfam" id="PF02902">
    <property type="entry name" value="Peptidase_C48"/>
    <property type="match status" value="1"/>
</dbReference>
<dbReference type="EMBL" id="JAJJMA010158226">
    <property type="protein sequence ID" value="MCL7035551.1"/>
    <property type="molecule type" value="Genomic_DNA"/>
</dbReference>
<gene>
    <name evidence="7" type="ORF">MKW94_012344</name>
</gene>
<feature type="region of interest" description="Disordered" evidence="5">
    <location>
        <begin position="1"/>
        <end position="49"/>
    </location>
</feature>